<proteinExistence type="predicted"/>
<dbReference type="AlphaFoldDB" id="A0A8J7JZ47"/>
<organism evidence="2 3">
    <name type="scientific">Plectonema cf. radiosum LEGE 06105</name>
    <dbReference type="NCBI Taxonomy" id="945769"/>
    <lineage>
        <taxon>Bacteria</taxon>
        <taxon>Bacillati</taxon>
        <taxon>Cyanobacteriota</taxon>
        <taxon>Cyanophyceae</taxon>
        <taxon>Oscillatoriophycideae</taxon>
        <taxon>Oscillatoriales</taxon>
        <taxon>Microcoleaceae</taxon>
        <taxon>Plectonema</taxon>
    </lineage>
</organism>
<reference evidence="2" key="1">
    <citation type="submission" date="2020-10" db="EMBL/GenBank/DDBJ databases">
        <authorList>
            <person name="Castelo-Branco R."/>
            <person name="Eusebio N."/>
            <person name="Adriana R."/>
            <person name="Vieira A."/>
            <person name="Brugerolle De Fraissinette N."/>
            <person name="Rezende De Castro R."/>
            <person name="Schneider M.P."/>
            <person name="Vasconcelos V."/>
            <person name="Leao P.N."/>
        </authorList>
    </citation>
    <scope>NUCLEOTIDE SEQUENCE</scope>
    <source>
        <strain evidence="2">LEGE 06105</strain>
    </source>
</reference>
<sequence length="241" mass="26351">MRLTPMPVNNWYAGNNDNVTDDGNVNGWSDLSNQAFGNNIAGGFSYRFGPVINNYGTWGQLIYATQNDLRSADFSNPSGLNGHMPNSPGPDDSNWVQGHLVNGECGGRGDEAAYLTPITHNLNKLHRGYEAVLQRLVNRGATSGLPTMSFNPNNIPNSRLIYRTHGFNPPAPGFPNVPRAICVSLGIVIEGTMQSENNVLNEFSTGVGVNRWFADRYYNSQGTNDRNKIIEMIGGVELAYP</sequence>
<accession>A0A8J7JZ47</accession>
<dbReference type="EMBL" id="JADEWL010000009">
    <property type="protein sequence ID" value="MBE9212011.1"/>
    <property type="molecule type" value="Genomic_DNA"/>
</dbReference>
<comment type="caution">
    <text evidence="2">The sequence shown here is derived from an EMBL/GenBank/DDBJ whole genome shotgun (WGS) entry which is preliminary data.</text>
</comment>
<evidence type="ECO:0000256" key="1">
    <source>
        <dbReference type="SAM" id="MobiDB-lite"/>
    </source>
</evidence>
<feature type="region of interest" description="Disordered" evidence="1">
    <location>
        <begin position="75"/>
        <end position="96"/>
    </location>
</feature>
<gene>
    <name evidence="2" type="ORF">IQ247_04665</name>
</gene>
<evidence type="ECO:0000313" key="2">
    <source>
        <dbReference type="EMBL" id="MBE9212011.1"/>
    </source>
</evidence>
<dbReference type="RefSeq" id="WP_193917526.1">
    <property type="nucleotide sequence ID" value="NZ_JADEWL010000009.1"/>
</dbReference>
<evidence type="ECO:0000313" key="3">
    <source>
        <dbReference type="Proteomes" id="UP000620559"/>
    </source>
</evidence>
<dbReference type="Proteomes" id="UP000620559">
    <property type="component" value="Unassembled WGS sequence"/>
</dbReference>
<protein>
    <submittedName>
        <fullName evidence="2">Uncharacterized protein</fullName>
    </submittedName>
</protein>
<name>A0A8J7JZ47_9CYAN</name>
<keyword evidence="3" id="KW-1185">Reference proteome</keyword>